<dbReference type="InterPro" id="IPR000340">
    <property type="entry name" value="Dual-sp_phosphatase_cat-dom"/>
</dbReference>
<evidence type="ECO:0000313" key="5">
    <source>
        <dbReference type="EnsemblMetazoa" id="GMOY000047-PB"/>
    </source>
</evidence>
<dbReference type="Gene3D" id="3.90.190.10">
    <property type="entry name" value="Protein tyrosine phosphatase superfamily"/>
    <property type="match status" value="1"/>
</dbReference>
<dbReference type="Proteomes" id="UP000092444">
    <property type="component" value="Unassembled WGS sequence"/>
</dbReference>
<dbReference type="STRING" id="37546.A0A1B0F993"/>
<evidence type="ECO:0000313" key="6">
    <source>
        <dbReference type="Proteomes" id="UP000092444"/>
    </source>
</evidence>
<dbReference type="InterPro" id="IPR020422">
    <property type="entry name" value="TYR_PHOSPHATASE_DUAL_dom"/>
</dbReference>
<dbReference type="PROSITE" id="PS00383">
    <property type="entry name" value="TYR_PHOSPHATASE_1"/>
    <property type="match status" value="1"/>
</dbReference>
<dbReference type="AlphaFoldDB" id="A0A1B0F993"/>
<dbReference type="GO" id="GO:0004651">
    <property type="term" value="F:polynucleotide 5'-phosphatase activity"/>
    <property type="evidence" value="ECO:0007669"/>
    <property type="project" value="TreeGrafter"/>
</dbReference>
<dbReference type="SMART" id="SM00195">
    <property type="entry name" value="DSPc"/>
    <property type="match status" value="1"/>
</dbReference>
<keyword evidence="2" id="KW-0904">Protein phosphatase</keyword>
<dbReference type="SUPFAM" id="SSF52799">
    <property type="entry name" value="(Phosphotyrosine protein) phosphatases II"/>
    <property type="match status" value="1"/>
</dbReference>
<dbReference type="PROSITE" id="PS50054">
    <property type="entry name" value="TYR_PHOSPHATASE_DUAL"/>
    <property type="match status" value="1"/>
</dbReference>
<keyword evidence="6" id="KW-1185">Reference proteome</keyword>
<dbReference type="EnsemblMetazoa" id="GMOY000047-RB">
    <property type="protein sequence ID" value="GMOY000047-PB"/>
    <property type="gene ID" value="GMOY000047"/>
</dbReference>
<dbReference type="EMBL" id="CCAG010021392">
    <property type="status" value="NOT_ANNOTATED_CDS"/>
    <property type="molecule type" value="Genomic_DNA"/>
</dbReference>
<reference evidence="5" key="2">
    <citation type="submission" date="2020-05" db="UniProtKB">
        <authorList>
            <consortium name="EnsemblMetazoa"/>
        </authorList>
    </citation>
    <scope>IDENTIFICATION</scope>
    <source>
        <strain evidence="5">Yale</strain>
    </source>
</reference>
<organism evidence="5 6">
    <name type="scientific">Glossina morsitans morsitans</name>
    <name type="common">Savannah tsetse fly</name>
    <dbReference type="NCBI Taxonomy" id="37546"/>
    <lineage>
        <taxon>Eukaryota</taxon>
        <taxon>Metazoa</taxon>
        <taxon>Ecdysozoa</taxon>
        <taxon>Arthropoda</taxon>
        <taxon>Hexapoda</taxon>
        <taxon>Insecta</taxon>
        <taxon>Pterygota</taxon>
        <taxon>Neoptera</taxon>
        <taxon>Endopterygota</taxon>
        <taxon>Diptera</taxon>
        <taxon>Brachycera</taxon>
        <taxon>Muscomorpha</taxon>
        <taxon>Hippoboscoidea</taxon>
        <taxon>Glossinidae</taxon>
        <taxon>Glossina</taxon>
    </lineage>
</organism>
<protein>
    <submittedName>
        <fullName evidence="5">Uncharacterized protein</fullName>
    </submittedName>
</protein>
<evidence type="ECO:0000259" key="4">
    <source>
        <dbReference type="PROSITE" id="PS50056"/>
    </source>
</evidence>
<evidence type="ECO:0000256" key="2">
    <source>
        <dbReference type="ARBA" id="ARBA00022912"/>
    </source>
</evidence>
<dbReference type="Pfam" id="PF00782">
    <property type="entry name" value="DSPc"/>
    <property type="match status" value="1"/>
</dbReference>
<keyword evidence="1" id="KW-0378">Hydrolase</keyword>
<dbReference type="InterPro" id="IPR000387">
    <property type="entry name" value="Tyr_Pase_dom"/>
</dbReference>
<dbReference type="PANTHER" id="PTHR10367:SF9">
    <property type="entry name" value="DUAL-SPECIFICITY PHOSPHATASE 11 (RNA_RNP COMPLEX 1-INTERACTING)"/>
    <property type="match status" value="1"/>
</dbReference>
<dbReference type="VEuPathDB" id="VectorBase:GMOY000047"/>
<evidence type="ECO:0000256" key="1">
    <source>
        <dbReference type="ARBA" id="ARBA00022801"/>
    </source>
</evidence>
<dbReference type="GO" id="GO:0004721">
    <property type="term" value="F:phosphoprotein phosphatase activity"/>
    <property type="evidence" value="ECO:0007669"/>
    <property type="project" value="UniProtKB-KW"/>
</dbReference>
<dbReference type="InterPro" id="IPR029021">
    <property type="entry name" value="Prot-tyrosine_phosphatase-like"/>
</dbReference>
<evidence type="ECO:0000259" key="3">
    <source>
        <dbReference type="PROSITE" id="PS50054"/>
    </source>
</evidence>
<reference evidence="6" key="1">
    <citation type="submission" date="2014-03" db="EMBL/GenBank/DDBJ databases">
        <title>Genome Sequence of the Tsetse Fly (Glossina morsitans): Vector of African Trypanosomiasis.</title>
        <authorList>
            <consortium name="International Glossina Genome Initiative W.H.O."/>
            <person name="Lawson D."/>
        </authorList>
    </citation>
    <scope>NUCLEOTIDE SEQUENCE [LARGE SCALE GENOMIC DNA]</scope>
    <source>
        <strain evidence="6">Yale</strain>
    </source>
</reference>
<dbReference type="PANTHER" id="PTHR10367">
    <property type="entry name" value="MRNA-CAPPING ENZYME"/>
    <property type="match status" value="1"/>
</dbReference>
<feature type="domain" description="Tyrosine specific protein phosphatases" evidence="4">
    <location>
        <begin position="145"/>
        <end position="214"/>
    </location>
</feature>
<name>A0A1B0F993_GLOMM</name>
<feature type="domain" description="Tyrosine-protein phosphatase" evidence="3">
    <location>
        <begin position="75"/>
        <end position="225"/>
    </location>
</feature>
<dbReference type="PROSITE" id="PS50056">
    <property type="entry name" value="TYR_PHOSPHATASE_2"/>
    <property type="match status" value="1"/>
</dbReference>
<sequence length="326" mass="38582">MLPELQEVLFVLVWDIKAIPIRFSNYTSRYTLQTIFYSLLKYNQVVMAPALPDRWLEYTPIGRQIEGTRFIAFKVPLKEYLNKTILRHQRLDVNTLFERIPNLGIIIDLTNTNRYYNPHHMCKDGIDYKKIRTPGHITPPYCLVKEFRDCVRAFLFENSANDKLIGVHCTHGVNRTGYFICSYMISELAIEPTEAIKRFVSARGHEIERPNYLTALNRFKQSNLTQKISNKRHNQNKCSAVCNFKCARGHDRNRNYFSWRRSYWSPSTDKPKEGFYNYNFYRQNTNDESPSQYMNTMQDSLPTLRNDDSRCRLRADYYGGNLHTEF</sequence>
<dbReference type="EnsemblMetazoa" id="GMOY000047-RA">
    <property type="protein sequence ID" value="GMOY000047-PA"/>
    <property type="gene ID" value="GMOY000047"/>
</dbReference>
<dbReference type="InterPro" id="IPR051029">
    <property type="entry name" value="mRNA_Capping_Enz/RNA_Phosphat"/>
</dbReference>
<proteinExistence type="predicted"/>
<dbReference type="InterPro" id="IPR016130">
    <property type="entry name" value="Tyr_Pase_AS"/>
</dbReference>
<accession>A0A1B0F993</accession>